<keyword evidence="3" id="KW-1003">Cell membrane</keyword>
<dbReference type="EMBL" id="JAHCDA010000001">
    <property type="protein sequence ID" value="MBS7809756.1"/>
    <property type="molecule type" value="Genomic_DNA"/>
</dbReference>
<evidence type="ECO:0000256" key="10">
    <source>
        <dbReference type="SAM" id="Phobius"/>
    </source>
</evidence>
<dbReference type="SUPFAM" id="SSF141868">
    <property type="entry name" value="EAL domain-like"/>
    <property type="match status" value="1"/>
</dbReference>
<evidence type="ECO:0000256" key="9">
    <source>
        <dbReference type="ARBA" id="ARBA00034290"/>
    </source>
</evidence>
<proteinExistence type="predicted"/>
<comment type="subcellular location">
    <subcellularLocation>
        <location evidence="1">Cell membrane</location>
        <topology evidence="1">Multi-pass membrane protein</topology>
    </subcellularLocation>
</comment>
<evidence type="ECO:0000256" key="7">
    <source>
        <dbReference type="ARBA" id="ARBA00022989"/>
    </source>
</evidence>
<keyword evidence="4" id="KW-0973">c-di-GMP</keyword>
<dbReference type="SMART" id="SM00052">
    <property type="entry name" value="EAL"/>
    <property type="match status" value="1"/>
</dbReference>
<dbReference type="InterPro" id="IPR001633">
    <property type="entry name" value="EAL_dom"/>
</dbReference>
<evidence type="ECO:0000256" key="1">
    <source>
        <dbReference type="ARBA" id="ARBA00004651"/>
    </source>
</evidence>
<evidence type="ECO:0000256" key="5">
    <source>
        <dbReference type="ARBA" id="ARBA00022692"/>
    </source>
</evidence>
<dbReference type="RefSeq" id="WP_213668423.1">
    <property type="nucleotide sequence ID" value="NZ_JAHCDA010000001.1"/>
</dbReference>
<reference evidence="12 13" key="1">
    <citation type="submission" date="2021-05" db="EMBL/GenBank/DDBJ databases">
        <title>Roseococcus sp. XZZS9, whole genome shotgun sequencing project.</title>
        <authorList>
            <person name="Zhao G."/>
            <person name="Shen L."/>
        </authorList>
    </citation>
    <scope>NUCLEOTIDE SEQUENCE [LARGE SCALE GENOMIC DNA]</scope>
    <source>
        <strain evidence="12 13">XZZS9</strain>
    </source>
</reference>
<comment type="catalytic activity">
    <reaction evidence="9">
        <text>3',3'-c-di-GMP + H2O = 5'-phosphoguanylyl(3'-&gt;5')guanosine + H(+)</text>
        <dbReference type="Rhea" id="RHEA:24902"/>
        <dbReference type="ChEBI" id="CHEBI:15377"/>
        <dbReference type="ChEBI" id="CHEBI:15378"/>
        <dbReference type="ChEBI" id="CHEBI:58754"/>
        <dbReference type="ChEBI" id="CHEBI:58805"/>
        <dbReference type="EC" id="3.1.4.52"/>
    </reaction>
</comment>
<organism evidence="12 13">
    <name type="scientific">Roseococcus pinisoli</name>
    <dbReference type="NCBI Taxonomy" id="2835040"/>
    <lineage>
        <taxon>Bacteria</taxon>
        <taxon>Pseudomonadati</taxon>
        <taxon>Pseudomonadota</taxon>
        <taxon>Alphaproteobacteria</taxon>
        <taxon>Acetobacterales</taxon>
        <taxon>Roseomonadaceae</taxon>
        <taxon>Roseococcus</taxon>
    </lineage>
</organism>
<dbReference type="InterPro" id="IPR024744">
    <property type="entry name" value="CSS-motif_dom"/>
</dbReference>
<dbReference type="Pfam" id="PF12792">
    <property type="entry name" value="CSS-motif"/>
    <property type="match status" value="1"/>
</dbReference>
<feature type="domain" description="EAL" evidence="11">
    <location>
        <begin position="262"/>
        <end position="514"/>
    </location>
</feature>
<dbReference type="PROSITE" id="PS50883">
    <property type="entry name" value="EAL"/>
    <property type="match status" value="1"/>
</dbReference>
<dbReference type="EC" id="3.1.4.52" evidence="2"/>
<evidence type="ECO:0000259" key="11">
    <source>
        <dbReference type="PROSITE" id="PS50883"/>
    </source>
</evidence>
<dbReference type="Proteomes" id="UP000766336">
    <property type="component" value="Unassembled WGS sequence"/>
</dbReference>
<gene>
    <name evidence="12" type="ORF">KHU32_02330</name>
</gene>
<name>A0ABS5Q987_9PROT</name>
<dbReference type="Gene3D" id="3.20.20.450">
    <property type="entry name" value="EAL domain"/>
    <property type="match status" value="1"/>
</dbReference>
<keyword evidence="5 10" id="KW-0812">Transmembrane</keyword>
<keyword evidence="8 10" id="KW-0472">Membrane</keyword>
<feature type="transmembrane region" description="Helical" evidence="10">
    <location>
        <begin position="6"/>
        <end position="30"/>
    </location>
</feature>
<protein>
    <recommendedName>
        <fullName evidence="2">cyclic-guanylate-specific phosphodiesterase</fullName>
        <ecNumber evidence="2">3.1.4.52</ecNumber>
    </recommendedName>
</protein>
<comment type="caution">
    <text evidence="12">The sequence shown here is derived from an EMBL/GenBank/DDBJ whole genome shotgun (WGS) entry which is preliminary data.</text>
</comment>
<evidence type="ECO:0000256" key="8">
    <source>
        <dbReference type="ARBA" id="ARBA00023136"/>
    </source>
</evidence>
<evidence type="ECO:0000313" key="13">
    <source>
        <dbReference type="Proteomes" id="UP000766336"/>
    </source>
</evidence>
<dbReference type="InterPro" id="IPR050706">
    <property type="entry name" value="Cyclic-di-GMP_PDE-like"/>
</dbReference>
<dbReference type="PANTHER" id="PTHR33121:SF79">
    <property type="entry name" value="CYCLIC DI-GMP PHOSPHODIESTERASE PDED-RELATED"/>
    <property type="match status" value="1"/>
</dbReference>
<evidence type="ECO:0000256" key="4">
    <source>
        <dbReference type="ARBA" id="ARBA00022636"/>
    </source>
</evidence>
<evidence type="ECO:0000313" key="12">
    <source>
        <dbReference type="EMBL" id="MBS7809756.1"/>
    </source>
</evidence>
<evidence type="ECO:0000256" key="2">
    <source>
        <dbReference type="ARBA" id="ARBA00012282"/>
    </source>
</evidence>
<dbReference type="CDD" id="cd01948">
    <property type="entry name" value="EAL"/>
    <property type="match status" value="1"/>
</dbReference>
<dbReference type="PANTHER" id="PTHR33121">
    <property type="entry name" value="CYCLIC DI-GMP PHOSPHODIESTERASE PDEF"/>
    <property type="match status" value="1"/>
</dbReference>
<evidence type="ECO:0000256" key="6">
    <source>
        <dbReference type="ARBA" id="ARBA00022801"/>
    </source>
</evidence>
<keyword evidence="6" id="KW-0378">Hydrolase</keyword>
<keyword evidence="13" id="KW-1185">Reference proteome</keyword>
<sequence>MNRTRVIVLAVMLAVIGVIIPMAATVYYSWTRAVRKEQALLEAYAQRVITRAGVSIAEVRSALSAAAEFTETPCSDEHIARMRAATFRTHSIEQIGYHQGGVQRCTSWGVDHSGFRPPPSDFTTEDGVQIWNRIRPMANPEVEKLAMMLGSYSVVVDPERVVDIMADPGIRLALATNTGAVLGVLNAPNPTLVARLIADPHHGLNEDYLFATVRQAGWTAVAVVSRDQLLHRVQREQLIFLPLGGFISAFMVGIVIWLSRRRLSPLGELTVAVQNREFIVHYQPIIELATGRCIGAEALVRWQRPDGSLVRPDFFIPLAEESGLILPITDQVIDAVVAEVASLLVADRSLHISINLSADDILSARFLPILHRAIEGSGIAITQIWLEATERGFVDVQAARETIRKARDLGHTVAIDDFGTGYSSLSYLQGFPLDVLKIDKSFVDTLGLDSVTSSVTPHIIAMAKALDLKIIAEGVETQRQLDDLLQRDIEYGQGWLFSKALSAPDFIVYCRLNRDTTALEG</sequence>
<evidence type="ECO:0000256" key="3">
    <source>
        <dbReference type="ARBA" id="ARBA00022475"/>
    </source>
</evidence>
<feature type="transmembrane region" description="Helical" evidence="10">
    <location>
        <begin position="238"/>
        <end position="258"/>
    </location>
</feature>
<dbReference type="Pfam" id="PF00563">
    <property type="entry name" value="EAL"/>
    <property type="match status" value="1"/>
</dbReference>
<dbReference type="InterPro" id="IPR035919">
    <property type="entry name" value="EAL_sf"/>
</dbReference>
<accession>A0ABS5Q987</accession>
<keyword evidence="7 10" id="KW-1133">Transmembrane helix</keyword>